<dbReference type="SUPFAM" id="SSF47384">
    <property type="entry name" value="Homodimeric domain of signal transducing histidine kinase"/>
    <property type="match status" value="1"/>
</dbReference>
<dbReference type="CDD" id="cd00075">
    <property type="entry name" value="HATPase"/>
    <property type="match status" value="1"/>
</dbReference>
<dbReference type="Pfam" id="PF07494">
    <property type="entry name" value="Reg_prop"/>
    <property type="match status" value="6"/>
</dbReference>
<dbReference type="SMART" id="SM00342">
    <property type="entry name" value="HTH_ARAC"/>
    <property type="match status" value="1"/>
</dbReference>
<dbReference type="InterPro" id="IPR001789">
    <property type="entry name" value="Sig_transdc_resp-reg_receiver"/>
</dbReference>
<dbReference type="InterPro" id="IPR011110">
    <property type="entry name" value="Reg_prop"/>
</dbReference>
<dbReference type="Pfam" id="PF02518">
    <property type="entry name" value="HATPase_c"/>
    <property type="match status" value="1"/>
</dbReference>
<evidence type="ECO:0000313" key="12">
    <source>
        <dbReference type="EMBL" id="MBC8592929.1"/>
    </source>
</evidence>
<name>A0A926F6V2_9BACT</name>
<accession>A0A926F6V2</accession>
<comment type="caution">
    <text evidence="12">The sequence shown here is derived from an EMBL/GenBank/DDBJ whole genome shotgun (WGS) entry which is preliminary data.</text>
</comment>
<dbReference type="SMART" id="SM00388">
    <property type="entry name" value="HisKA"/>
    <property type="match status" value="1"/>
</dbReference>
<dbReference type="InterPro" id="IPR011047">
    <property type="entry name" value="Quinoprotein_ADH-like_sf"/>
</dbReference>
<dbReference type="PRINTS" id="PR00344">
    <property type="entry name" value="BCTRLSENSOR"/>
</dbReference>
<evidence type="ECO:0000256" key="4">
    <source>
        <dbReference type="ARBA" id="ARBA00023015"/>
    </source>
</evidence>
<organism evidence="12 13">
    <name type="scientific">Jilunia laotingensis</name>
    <dbReference type="NCBI Taxonomy" id="2763675"/>
    <lineage>
        <taxon>Bacteria</taxon>
        <taxon>Pseudomonadati</taxon>
        <taxon>Bacteroidota</taxon>
        <taxon>Bacteroidia</taxon>
        <taxon>Bacteroidales</taxon>
        <taxon>Bacteroidaceae</taxon>
        <taxon>Jilunia</taxon>
    </lineage>
</organism>
<keyword evidence="8" id="KW-0812">Transmembrane</keyword>
<dbReference type="GO" id="GO:0003700">
    <property type="term" value="F:DNA-binding transcription factor activity"/>
    <property type="evidence" value="ECO:0007669"/>
    <property type="project" value="InterPro"/>
</dbReference>
<keyword evidence="4" id="KW-0805">Transcription regulation</keyword>
<dbReference type="InterPro" id="IPR003661">
    <property type="entry name" value="HisK_dim/P_dom"/>
</dbReference>
<dbReference type="CDD" id="cd00082">
    <property type="entry name" value="HisKA"/>
    <property type="match status" value="1"/>
</dbReference>
<dbReference type="InterPro" id="IPR015943">
    <property type="entry name" value="WD40/YVTN_repeat-like_dom_sf"/>
</dbReference>
<dbReference type="PROSITE" id="PS00041">
    <property type="entry name" value="HTH_ARAC_FAMILY_1"/>
    <property type="match status" value="1"/>
</dbReference>
<dbReference type="GO" id="GO:0043565">
    <property type="term" value="F:sequence-specific DNA binding"/>
    <property type="evidence" value="ECO:0007669"/>
    <property type="project" value="InterPro"/>
</dbReference>
<dbReference type="SMART" id="SM00387">
    <property type="entry name" value="HATPase_c"/>
    <property type="match status" value="1"/>
</dbReference>
<dbReference type="SUPFAM" id="SSF63829">
    <property type="entry name" value="Calcium-dependent phosphotriesterase"/>
    <property type="match status" value="1"/>
</dbReference>
<evidence type="ECO:0000313" key="13">
    <source>
        <dbReference type="Proteomes" id="UP000651085"/>
    </source>
</evidence>
<dbReference type="FunFam" id="2.130.10.10:FF:000891">
    <property type="entry name" value="Two-component system sensor histidine kinase/response regulator, hybrid (One-component system)"/>
    <property type="match status" value="1"/>
</dbReference>
<dbReference type="Pfam" id="PF00072">
    <property type="entry name" value="Response_reg"/>
    <property type="match status" value="1"/>
</dbReference>
<dbReference type="InterPro" id="IPR018062">
    <property type="entry name" value="HTH_AraC-typ_CS"/>
</dbReference>
<comment type="catalytic activity">
    <reaction evidence="1">
        <text>ATP + protein L-histidine = ADP + protein N-phospho-L-histidine.</text>
        <dbReference type="EC" id="2.7.13.3"/>
    </reaction>
</comment>
<dbReference type="EMBL" id="JACRTF010000001">
    <property type="protein sequence ID" value="MBC8592929.1"/>
    <property type="molecule type" value="Genomic_DNA"/>
</dbReference>
<proteinExistence type="predicted"/>
<dbReference type="Gene3D" id="3.40.50.2300">
    <property type="match status" value="1"/>
</dbReference>
<evidence type="ECO:0000259" key="10">
    <source>
        <dbReference type="PROSITE" id="PS50109"/>
    </source>
</evidence>
<feature type="domain" description="Response regulatory" evidence="11">
    <location>
        <begin position="1077"/>
        <end position="1192"/>
    </location>
</feature>
<keyword evidence="6" id="KW-0804">Transcription</keyword>
<dbReference type="InterPro" id="IPR018060">
    <property type="entry name" value="HTH_AraC"/>
</dbReference>
<dbReference type="InterPro" id="IPR036890">
    <property type="entry name" value="HATPase_C_sf"/>
</dbReference>
<feature type="transmembrane region" description="Helical" evidence="8">
    <location>
        <begin position="772"/>
        <end position="796"/>
    </location>
</feature>
<dbReference type="PANTHER" id="PTHR43547:SF2">
    <property type="entry name" value="HYBRID SIGNAL TRANSDUCTION HISTIDINE KINASE C"/>
    <property type="match status" value="1"/>
</dbReference>
<evidence type="ECO:0000256" key="1">
    <source>
        <dbReference type="ARBA" id="ARBA00000085"/>
    </source>
</evidence>
<keyword evidence="3 7" id="KW-0597">Phosphoprotein</keyword>
<dbReference type="Gene3D" id="2.130.10.10">
    <property type="entry name" value="YVTN repeat-like/Quinoprotein amine dehydrogenase"/>
    <property type="match status" value="2"/>
</dbReference>
<dbReference type="PROSITE" id="PS50110">
    <property type="entry name" value="RESPONSE_REGULATORY"/>
    <property type="match status" value="1"/>
</dbReference>
<dbReference type="Pfam" id="PF00512">
    <property type="entry name" value="HisKA"/>
    <property type="match status" value="1"/>
</dbReference>
<evidence type="ECO:0000256" key="7">
    <source>
        <dbReference type="PROSITE-ProRule" id="PRU00169"/>
    </source>
</evidence>
<dbReference type="Gene3D" id="1.10.10.60">
    <property type="entry name" value="Homeodomain-like"/>
    <property type="match status" value="2"/>
</dbReference>
<dbReference type="Gene3D" id="3.30.565.10">
    <property type="entry name" value="Histidine kinase-like ATPase, C-terminal domain"/>
    <property type="match status" value="1"/>
</dbReference>
<dbReference type="InterPro" id="IPR036097">
    <property type="entry name" value="HisK_dim/P_sf"/>
</dbReference>
<keyword evidence="8" id="KW-1133">Transmembrane helix</keyword>
<dbReference type="InterPro" id="IPR009057">
    <property type="entry name" value="Homeodomain-like_sf"/>
</dbReference>
<feature type="modified residue" description="4-aspartylphosphate" evidence="7">
    <location>
        <position position="1125"/>
    </location>
</feature>
<evidence type="ECO:0000259" key="11">
    <source>
        <dbReference type="PROSITE" id="PS50110"/>
    </source>
</evidence>
<evidence type="ECO:0000256" key="3">
    <source>
        <dbReference type="ARBA" id="ARBA00022553"/>
    </source>
</evidence>
<dbReference type="PROSITE" id="PS50109">
    <property type="entry name" value="HIS_KIN"/>
    <property type="match status" value="1"/>
</dbReference>
<dbReference type="InterPro" id="IPR011123">
    <property type="entry name" value="Y_Y_Y"/>
</dbReference>
<gene>
    <name evidence="12" type="ORF">H8744_06605</name>
</gene>
<dbReference type="SUPFAM" id="SSF50998">
    <property type="entry name" value="Quinoprotein alcohol dehydrogenase-like"/>
    <property type="match status" value="1"/>
</dbReference>
<evidence type="ECO:0000256" key="2">
    <source>
        <dbReference type="ARBA" id="ARBA00012438"/>
    </source>
</evidence>
<evidence type="ECO:0000256" key="8">
    <source>
        <dbReference type="SAM" id="Phobius"/>
    </source>
</evidence>
<dbReference type="FunFam" id="2.60.40.10:FF:000791">
    <property type="entry name" value="Two-component system sensor histidine kinase/response regulator"/>
    <property type="match status" value="1"/>
</dbReference>
<dbReference type="SUPFAM" id="SSF52172">
    <property type="entry name" value="CheY-like"/>
    <property type="match status" value="1"/>
</dbReference>
<dbReference type="PROSITE" id="PS01124">
    <property type="entry name" value="HTH_ARAC_FAMILY_2"/>
    <property type="match status" value="1"/>
</dbReference>
<keyword evidence="13" id="KW-1185">Reference proteome</keyword>
<dbReference type="InterPro" id="IPR005467">
    <property type="entry name" value="His_kinase_dom"/>
</dbReference>
<dbReference type="Gene3D" id="2.60.40.10">
    <property type="entry name" value="Immunoglobulins"/>
    <property type="match status" value="1"/>
</dbReference>
<dbReference type="SMART" id="SM00448">
    <property type="entry name" value="REC"/>
    <property type="match status" value="1"/>
</dbReference>
<evidence type="ECO:0000259" key="9">
    <source>
        <dbReference type="PROSITE" id="PS01124"/>
    </source>
</evidence>
<dbReference type="Pfam" id="PF12833">
    <property type="entry name" value="HTH_18"/>
    <property type="match status" value="1"/>
</dbReference>
<dbReference type="GO" id="GO:0000155">
    <property type="term" value="F:phosphorelay sensor kinase activity"/>
    <property type="evidence" value="ECO:0007669"/>
    <property type="project" value="InterPro"/>
</dbReference>
<dbReference type="RefSeq" id="WP_262434092.1">
    <property type="nucleotide sequence ID" value="NZ_JACRTF010000001.1"/>
</dbReference>
<evidence type="ECO:0000256" key="5">
    <source>
        <dbReference type="ARBA" id="ARBA00023125"/>
    </source>
</evidence>
<dbReference type="PANTHER" id="PTHR43547">
    <property type="entry name" value="TWO-COMPONENT HISTIDINE KINASE"/>
    <property type="match status" value="1"/>
</dbReference>
<reference evidence="12" key="1">
    <citation type="submission" date="2020-08" db="EMBL/GenBank/DDBJ databases">
        <title>Genome public.</title>
        <authorList>
            <person name="Liu C."/>
            <person name="Sun Q."/>
        </authorList>
    </citation>
    <scope>NUCLEOTIDE SEQUENCE</scope>
    <source>
        <strain evidence="12">N12</strain>
    </source>
</reference>
<evidence type="ECO:0000256" key="6">
    <source>
        <dbReference type="ARBA" id="ARBA00023163"/>
    </source>
</evidence>
<keyword evidence="8" id="KW-0472">Membrane</keyword>
<dbReference type="FunFam" id="1.10.10.60:FF:000284">
    <property type="entry name" value="Two-component system sensor histidine kinase/response regulator"/>
    <property type="match status" value="1"/>
</dbReference>
<dbReference type="SUPFAM" id="SSF46689">
    <property type="entry name" value="Homeodomain-like"/>
    <property type="match status" value="1"/>
</dbReference>
<feature type="domain" description="Histidine kinase" evidence="10">
    <location>
        <begin position="830"/>
        <end position="1045"/>
    </location>
</feature>
<dbReference type="Pfam" id="PF07495">
    <property type="entry name" value="Y_Y_Y"/>
    <property type="match status" value="1"/>
</dbReference>
<protein>
    <recommendedName>
        <fullName evidence="2">histidine kinase</fullName>
        <ecNumber evidence="2">2.7.13.3</ecNumber>
    </recommendedName>
</protein>
<dbReference type="SUPFAM" id="SSF55874">
    <property type="entry name" value="ATPase domain of HSP90 chaperone/DNA topoisomerase II/histidine kinase"/>
    <property type="match status" value="1"/>
</dbReference>
<dbReference type="EC" id="2.7.13.3" evidence="2"/>
<dbReference type="InterPro" id="IPR013783">
    <property type="entry name" value="Ig-like_fold"/>
</dbReference>
<dbReference type="InterPro" id="IPR004358">
    <property type="entry name" value="Sig_transdc_His_kin-like_C"/>
</dbReference>
<keyword evidence="5" id="KW-0238">DNA-binding</keyword>
<dbReference type="FunFam" id="1.10.287.130:FF:000045">
    <property type="entry name" value="Two-component system sensor histidine kinase/response regulator"/>
    <property type="match status" value="1"/>
</dbReference>
<dbReference type="InterPro" id="IPR003594">
    <property type="entry name" value="HATPase_dom"/>
</dbReference>
<feature type="domain" description="HTH araC/xylS-type" evidence="9">
    <location>
        <begin position="1224"/>
        <end position="1323"/>
    </location>
</feature>
<sequence>MKKYFFPLLLIALIVGNLPLRGQGNYSFTHINGENGLSASNVKVILQDSYGFMWFGTKNGLNRYDGTSILQLDCDDLKAGKGNHNIGALYEDKDRNLWVGTDRGIYIYNPANDVFTFVDNRSSDGVAPENWVQEIIGDSNGNIWVLIPDQGLFRFYDEKMDYYPITDKSNLKTETPTCICKSPQGDIWLGSSGVGLFCYNPRTNQFEQRLTDANGQSLASMSITSICFQGDQLIIAMQDGELQKYDPRSNRISKILFTPEEQTYLRDIVCIGDEIWVGTHHGLFIINEKKQQVEHLKEDLMRSFSLSDNTIYYIYRDHEGGMWIGTMFGGVNYLPRHQMAFEKYVPGSDANSLNSKRIRGLAEDANGNIWVGTENSGINILNPRTGKVRHALHSNPKHQVTLCMKSFGGDIYTGFFKQGVDRFTLPGEQVQNICNPVEGTDNSVYSFFQDSKGQQWVGFGWGLYVKQPGEQQYKRIDNTGFDWIFDIMEARDGTIWLASMGNGIWKHDPEKNTFRNYSYVEGEPNGLTSNSISSIMQDSKGNVWFSTDRGGICRYNEKEDNFTSFGTREGLPDDVAYNILEDERGNLWFGTNKGLVRFNPADGNIRVFTTKDGLLGNQFNYHSALKASDGRFYFGGIDGLIAFDPNVEEESRDLPPIYISRFSIYNKEVTVHSPDSPLKQCITHTDKITLPYDQANLSFDVALLSYATTETNEYSYRMDPIDKDWIPAASSQNISYAKLPPGDYTFRVRATHNGAPGKQASRSLSIVILPPWWQSTIAYIVYVLIITLILAGWFLWYKRRKEKEMHEQQKLFAIEKEKELYESKVEFFTEIAHEIRTPLTLINSPLEAIEEIGVQDSRIKKYLRVMGQNTKRLLELTTQLLDFQKIGANKLTMKFESVDITAMLEEIMDRFEAAITLNKKELLRNLPEEDIWAAVDKEAITKIMSNLLNNALKYARQSILVELSKDNESFTIRVTSDGEKISPETGCRIFEPFYQIDKKEGGSNGFGIGLPLARSLAALHKGTLTLDESVGQEGNSFVLNIPLNKEGIQLDNQLKLEKDGIVLEEETAVSGNLRSYTLLLVEDNEAMCDFISERLRESFTVETAPNGEKALEILRSNHIDLIISDIMMPVMNGYELCRAVKSDLDLSHIPVIFLTAKNDLNSKINGLKQGAEAYVEKPFSFNYLKEQVLSLLDNRRREREAFSKRPFFTVDNMQMNKSDEEFMNKVIGIIEENITDDNFGVERMAEILCMSRSSLLRKIKTLFNLSPVDFIRLIKLKKAAELIQEGKHRIGDICYLVGINSSSYFSKIFLKQFGMTPKDFEKQCQNGAQIILTTKKEEGKTL</sequence>
<dbReference type="InterPro" id="IPR011006">
    <property type="entry name" value="CheY-like_superfamily"/>
</dbReference>
<dbReference type="Gene3D" id="1.10.287.130">
    <property type="match status" value="1"/>
</dbReference>
<dbReference type="CDD" id="cd17574">
    <property type="entry name" value="REC_OmpR"/>
    <property type="match status" value="1"/>
</dbReference>
<dbReference type="Proteomes" id="UP000651085">
    <property type="component" value="Unassembled WGS sequence"/>
</dbReference>